<gene>
    <name evidence="1" type="ORF">GCM10009118_09550</name>
</gene>
<reference evidence="2" key="1">
    <citation type="journal article" date="2019" name="Int. J. Syst. Evol. Microbiol.">
        <title>The Global Catalogue of Microorganisms (GCM) 10K type strain sequencing project: providing services to taxonomists for standard genome sequencing and annotation.</title>
        <authorList>
            <consortium name="The Broad Institute Genomics Platform"/>
            <consortium name="The Broad Institute Genome Sequencing Center for Infectious Disease"/>
            <person name="Wu L."/>
            <person name="Ma J."/>
        </authorList>
    </citation>
    <scope>NUCLEOTIDE SEQUENCE [LARGE SCALE GENOMIC DNA]</scope>
    <source>
        <strain evidence="2">JCM 16083</strain>
    </source>
</reference>
<sequence>MKVFFVFLCFFSSVGLQAQHKKVEKEYPVAEERVPENAIVCLNYFSGVQSGKWLIEENETGQHFEFKGRINSHFTSVEFTGEGDFLDVEVEVRLSEIPDSIGIAIKKLLDERYDKIRIRKIQIQYSGKCSEVALKIRRKGLPVDSDTKFEVVARVKKKGVPTAEYEFLFSAEGALERCAVIVPRNTDILDY</sequence>
<evidence type="ECO:0000313" key="2">
    <source>
        <dbReference type="Proteomes" id="UP001501126"/>
    </source>
</evidence>
<comment type="caution">
    <text evidence="1">The sequence shown here is derived from an EMBL/GenBank/DDBJ whole genome shotgun (WGS) entry which is preliminary data.</text>
</comment>
<dbReference type="Proteomes" id="UP001501126">
    <property type="component" value="Unassembled WGS sequence"/>
</dbReference>
<evidence type="ECO:0000313" key="1">
    <source>
        <dbReference type="EMBL" id="GAA0874547.1"/>
    </source>
</evidence>
<dbReference type="EMBL" id="BAAAFH010000003">
    <property type="protein sequence ID" value="GAA0874547.1"/>
    <property type="molecule type" value="Genomic_DNA"/>
</dbReference>
<protein>
    <submittedName>
        <fullName evidence="1">Uncharacterized protein</fullName>
    </submittedName>
</protein>
<dbReference type="SUPFAM" id="SSF160574">
    <property type="entry name" value="BT0923-like"/>
    <property type="match status" value="1"/>
</dbReference>
<accession>A0ABP3Y414</accession>
<dbReference type="RefSeq" id="WP_343785445.1">
    <property type="nucleotide sequence ID" value="NZ_BAAAFH010000003.1"/>
</dbReference>
<proteinExistence type="predicted"/>
<keyword evidence="2" id="KW-1185">Reference proteome</keyword>
<organism evidence="1 2">
    <name type="scientific">Wandonia haliotis</name>
    <dbReference type="NCBI Taxonomy" id="574963"/>
    <lineage>
        <taxon>Bacteria</taxon>
        <taxon>Pseudomonadati</taxon>
        <taxon>Bacteroidota</taxon>
        <taxon>Flavobacteriia</taxon>
        <taxon>Flavobacteriales</taxon>
        <taxon>Crocinitomicaceae</taxon>
        <taxon>Wandonia</taxon>
    </lineage>
</organism>
<name>A0ABP3Y414_9FLAO</name>